<dbReference type="SUPFAM" id="SSF51126">
    <property type="entry name" value="Pectin lyase-like"/>
    <property type="match status" value="1"/>
</dbReference>
<name>L1IJF8_GUITC</name>
<keyword evidence="2" id="KW-0732">Signal</keyword>
<dbReference type="PaxDb" id="55529-EKX36242"/>
<dbReference type="InterPro" id="IPR011050">
    <property type="entry name" value="Pectin_lyase_fold/virulence"/>
</dbReference>
<feature type="region of interest" description="Disordered" evidence="1">
    <location>
        <begin position="1282"/>
        <end position="1316"/>
    </location>
</feature>
<evidence type="ECO:0000313" key="5">
    <source>
        <dbReference type="Proteomes" id="UP000011087"/>
    </source>
</evidence>
<dbReference type="RefSeq" id="XP_005823222.1">
    <property type="nucleotide sequence ID" value="XM_005823165.1"/>
</dbReference>
<dbReference type="GeneID" id="17292960"/>
<feature type="chain" id="PRO_5008770096" evidence="2">
    <location>
        <begin position="27"/>
        <end position="1316"/>
    </location>
</feature>
<reference evidence="3 5" key="1">
    <citation type="journal article" date="2012" name="Nature">
        <title>Algal genomes reveal evolutionary mosaicism and the fate of nucleomorphs.</title>
        <authorList>
            <consortium name="DOE Joint Genome Institute"/>
            <person name="Curtis B.A."/>
            <person name="Tanifuji G."/>
            <person name="Burki F."/>
            <person name="Gruber A."/>
            <person name="Irimia M."/>
            <person name="Maruyama S."/>
            <person name="Arias M.C."/>
            <person name="Ball S.G."/>
            <person name="Gile G.H."/>
            <person name="Hirakawa Y."/>
            <person name="Hopkins J.F."/>
            <person name="Kuo A."/>
            <person name="Rensing S.A."/>
            <person name="Schmutz J."/>
            <person name="Symeonidi A."/>
            <person name="Elias M."/>
            <person name="Eveleigh R.J."/>
            <person name="Herman E.K."/>
            <person name="Klute M.J."/>
            <person name="Nakayama T."/>
            <person name="Obornik M."/>
            <person name="Reyes-Prieto A."/>
            <person name="Armbrust E.V."/>
            <person name="Aves S.J."/>
            <person name="Beiko R.G."/>
            <person name="Coutinho P."/>
            <person name="Dacks J.B."/>
            <person name="Durnford D.G."/>
            <person name="Fast N.M."/>
            <person name="Green B.R."/>
            <person name="Grisdale C.J."/>
            <person name="Hempel F."/>
            <person name="Henrissat B."/>
            <person name="Hoppner M.P."/>
            <person name="Ishida K."/>
            <person name="Kim E."/>
            <person name="Koreny L."/>
            <person name="Kroth P.G."/>
            <person name="Liu Y."/>
            <person name="Malik S.B."/>
            <person name="Maier U.G."/>
            <person name="McRose D."/>
            <person name="Mock T."/>
            <person name="Neilson J.A."/>
            <person name="Onodera N.T."/>
            <person name="Poole A.M."/>
            <person name="Pritham E.J."/>
            <person name="Richards T.A."/>
            <person name="Rocap G."/>
            <person name="Roy S.W."/>
            <person name="Sarai C."/>
            <person name="Schaack S."/>
            <person name="Shirato S."/>
            <person name="Slamovits C.H."/>
            <person name="Spencer D.F."/>
            <person name="Suzuki S."/>
            <person name="Worden A.Z."/>
            <person name="Zauner S."/>
            <person name="Barry K."/>
            <person name="Bell C."/>
            <person name="Bharti A.K."/>
            <person name="Crow J.A."/>
            <person name="Grimwood J."/>
            <person name="Kramer R."/>
            <person name="Lindquist E."/>
            <person name="Lucas S."/>
            <person name="Salamov A."/>
            <person name="McFadden G.I."/>
            <person name="Lane C.E."/>
            <person name="Keeling P.J."/>
            <person name="Gray M.W."/>
            <person name="Grigoriev I.V."/>
            <person name="Archibald J.M."/>
        </authorList>
    </citation>
    <scope>NUCLEOTIDE SEQUENCE</scope>
    <source>
        <strain evidence="3 5">CCMP2712</strain>
    </source>
</reference>
<evidence type="ECO:0000313" key="3">
    <source>
        <dbReference type="EMBL" id="EKX36242.1"/>
    </source>
</evidence>
<gene>
    <name evidence="3" type="ORF">GUITHDRAFT_145926</name>
</gene>
<keyword evidence="5" id="KW-1185">Reference proteome</keyword>
<evidence type="ECO:0000313" key="4">
    <source>
        <dbReference type="EnsemblProtists" id="EKX36242"/>
    </source>
</evidence>
<evidence type="ECO:0000256" key="2">
    <source>
        <dbReference type="SAM" id="SignalP"/>
    </source>
</evidence>
<sequence length="1316" mass="150859">MRSGMWSHRLALICIVSLHLCINVENSSLLTYQHVGHTKCSHEHGQDMQEPWWAHVGDAARLRGGYLDSDSEFKINVPARPIELYDDDDPYYFNVTQVSVMEEVRKSLDPDVYPPEPVQYGEDGDMIYPEPMSLETFGRIKLFNDRRVLDEETGRLLTSRETEKRGLSIFKRKPKGKNSLAKRCACGNKTPCLGNVVITRDENNKIHDYSKYRQRVGDHIFNKVKPLPSQQTISDDRKAVGRTEGVARREAMDAESQRALFVLQEEDSSETVKEMLLVRHEMEEDLKRADVIGMDEKTREKKRIQLKELTQRIDQNILYAPFTIKVGNKNYTFNQPGAATGLGEFDEHDYDLAVDKLPAPPEGDFIRVPGKNGQTILLDPGLHFWYGKTFVHATSSKIPMLWEDEHRTVNVGPLSMQDGMEEQNGVIYEIQSFTDENDNQTTRAHNITLRRDVFAHGMWFLCEETSGLFHHLTCYTRAGSYPGMHCDLKPSVQNQEPVEVGERFRPRTLTEDCFLIMGSGWKFVSCDIFCLDGVAVYAVDVSNSSFIDCAIGGPVYLDQPDNEWDRLELAYMGVRMEGAAIATLVRCVIQKTQIYGLKVDECNEVVVLDSVFNSNGCMGGAAVAMSRCAECSFSSCYFNESVSHSPLWRHTAAFETKITAQGGARLQLRNSTVVGRKWLTYYRPKFLEEENNVYLPGKRFFNNTCRPGWEQAREANIEDPVMVSGDSYHEIWWPRKMLHKAGFQDGDYPEDGYGNVRGHTELDIFEDDLEEVEIMLNRSKEIILQDWGWEGTMEDALDTSSPRALNEGKWLWREELEPQNYKKEMSNLRKRKKMMAERRGPVVSRFSQLMNSSSSSQTIRIIRSIVRESHQGDLASEYWLKKKLQEEQDEEVRAELQQALSNISVGEDDLRELIGQYRGCQIDEKGVPTTNIKVGRYHIMPDLIPSYVRAAVWPFFPIYPQLQGALKEKSAASTYTDPAASLLAVQAENVSQPGDDRMADEEEEEKEMGIEKREEEDGTLQLVDQERWMKAPWFEGVKFENGKIAPLELDLSNETQLMQLPCEDRIQLAQLGYVPFPTLDDMAEEERNRTVDESFRMFSAPEWNQIIIPALWDYAHKMRVPIPNGTEIKAERRRLTKELELTKKYFEALELSVALHLEEEEWKSLYPQLDPNKLFDPPSDRKLESVYDRICELRAYLTMAVNDEKYALMMALYPLAKEVEVAFKTRDRAKIDELAARHKNYDLDAKIADGLMEFPYSLSPDGNFVIVQKRLKKQFDLLRRMEPGESRGAGRRKGREGEVGDEEGRAGEEGGMDDEA</sequence>
<feature type="region of interest" description="Disordered" evidence="1">
    <location>
        <begin position="989"/>
        <end position="1017"/>
    </location>
</feature>
<feature type="signal peptide" evidence="2">
    <location>
        <begin position="1"/>
        <end position="26"/>
    </location>
</feature>
<feature type="compositionally biased region" description="Basic and acidic residues" evidence="1">
    <location>
        <begin position="1295"/>
        <end position="1308"/>
    </location>
</feature>
<reference evidence="4" key="3">
    <citation type="submission" date="2016-03" db="UniProtKB">
        <authorList>
            <consortium name="EnsemblProtists"/>
        </authorList>
    </citation>
    <scope>IDENTIFICATION</scope>
</reference>
<dbReference type="EnsemblProtists" id="EKX36242">
    <property type="protein sequence ID" value="EKX36242"/>
    <property type="gene ID" value="GUITHDRAFT_145926"/>
</dbReference>
<accession>L1IJF8</accession>
<reference evidence="5" key="2">
    <citation type="submission" date="2012-11" db="EMBL/GenBank/DDBJ databases">
        <authorList>
            <person name="Kuo A."/>
            <person name="Curtis B.A."/>
            <person name="Tanifuji G."/>
            <person name="Burki F."/>
            <person name="Gruber A."/>
            <person name="Irimia M."/>
            <person name="Maruyama S."/>
            <person name="Arias M.C."/>
            <person name="Ball S.G."/>
            <person name="Gile G.H."/>
            <person name="Hirakawa Y."/>
            <person name="Hopkins J.F."/>
            <person name="Rensing S.A."/>
            <person name="Schmutz J."/>
            <person name="Symeonidi A."/>
            <person name="Elias M."/>
            <person name="Eveleigh R.J."/>
            <person name="Herman E.K."/>
            <person name="Klute M.J."/>
            <person name="Nakayama T."/>
            <person name="Obornik M."/>
            <person name="Reyes-Prieto A."/>
            <person name="Armbrust E.V."/>
            <person name="Aves S.J."/>
            <person name="Beiko R.G."/>
            <person name="Coutinho P."/>
            <person name="Dacks J.B."/>
            <person name="Durnford D.G."/>
            <person name="Fast N.M."/>
            <person name="Green B.R."/>
            <person name="Grisdale C."/>
            <person name="Hempe F."/>
            <person name="Henrissat B."/>
            <person name="Hoppner M.P."/>
            <person name="Ishida K.-I."/>
            <person name="Kim E."/>
            <person name="Koreny L."/>
            <person name="Kroth P.G."/>
            <person name="Liu Y."/>
            <person name="Malik S.-B."/>
            <person name="Maier U.G."/>
            <person name="McRose D."/>
            <person name="Mock T."/>
            <person name="Neilson J.A."/>
            <person name="Onodera N.T."/>
            <person name="Poole A.M."/>
            <person name="Pritham E.J."/>
            <person name="Richards T.A."/>
            <person name="Rocap G."/>
            <person name="Roy S.W."/>
            <person name="Sarai C."/>
            <person name="Schaack S."/>
            <person name="Shirato S."/>
            <person name="Slamovits C.H."/>
            <person name="Spencer D.F."/>
            <person name="Suzuki S."/>
            <person name="Worden A.Z."/>
            <person name="Zauner S."/>
            <person name="Barry K."/>
            <person name="Bell C."/>
            <person name="Bharti A.K."/>
            <person name="Crow J.A."/>
            <person name="Grimwood J."/>
            <person name="Kramer R."/>
            <person name="Lindquist E."/>
            <person name="Lucas S."/>
            <person name="Salamov A."/>
            <person name="McFadden G.I."/>
            <person name="Lane C.E."/>
            <person name="Keeling P.J."/>
            <person name="Gray M.W."/>
            <person name="Grigoriev I.V."/>
            <person name="Archibald J.M."/>
        </authorList>
    </citation>
    <scope>NUCLEOTIDE SEQUENCE</scope>
    <source>
        <strain evidence="5">CCMP2712</strain>
    </source>
</reference>
<organism evidence="3">
    <name type="scientific">Guillardia theta (strain CCMP2712)</name>
    <name type="common">Cryptophyte</name>
    <dbReference type="NCBI Taxonomy" id="905079"/>
    <lineage>
        <taxon>Eukaryota</taxon>
        <taxon>Cryptophyceae</taxon>
        <taxon>Pyrenomonadales</taxon>
        <taxon>Geminigeraceae</taxon>
        <taxon>Guillardia</taxon>
    </lineage>
</organism>
<proteinExistence type="predicted"/>
<dbReference type="HOGENOM" id="CLU_260290_0_0_1"/>
<dbReference type="Proteomes" id="UP000011087">
    <property type="component" value="Unassembled WGS sequence"/>
</dbReference>
<dbReference type="KEGG" id="gtt:GUITHDRAFT_145926"/>
<protein>
    <submittedName>
        <fullName evidence="3 4">Uncharacterized protein</fullName>
    </submittedName>
</protein>
<dbReference type="EMBL" id="JH993077">
    <property type="protein sequence ID" value="EKX36242.1"/>
    <property type="molecule type" value="Genomic_DNA"/>
</dbReference>
<evidence type="ECO:0000256" key="1">
    <source>
        <dbReference type="SAM" id="MobiDB-lite"/>
    </source>
</evidence>